<evidence type="ECO:0000259" key="1">
    <source>
        <dbReference type="SMART" id="SM00418"/>
    </source>
</evidence>
<dbReference type="EMBL" id="VDFR01000188">
    <property type="protein sequence ID" value="TNC32704.1"/>
    <property type="molecule type" value="Genomic_DNA"/>
</dbReference>
<dbReference type="GO" id="GO:0003700">
    <property type="term" value="F:DNA-binding transcription factor activity"/>
    <property type="evidence" value="ECO:0007669"/>
    <property type="project" value="InterPro"/>
</dbReference>
<reference evidence="3 4" key="1">
    <citation type="submission" date="2019-05" db="EMBL/GenBank/DDBJ databases">
        <title>Mumia sp. nov., isolated from the intestinal contents of plateau pika (Ochotona curzoniae) in the Qinghai-Tibet plateau of China.</title>
        <authorList>
            <person name="Tian Z."/>
        </authorList>
    </citation>
    <scope>NUCLEOTIDE SEQUENCE [LARGE SCALE GENOMIC DNA]</scope>
    <source>
        <strain evidence="4">527</strain>
        <strain evidence="3">Z527</strain>
    </source>
</reference>
<dbReference type="Pfam" id="PF12840">
    <property type="entry name" value="HTH_20"/>
    <property type="match status" value="1"/>
</dbReference>
<comment type="caution">
    <text evidence="3">The sequence shown here is derived from an EMBL/GenBank/DDBJ whole genome shotgun (WGS) entry which is preliminary data.</text>
</comment>
<dbReference type="InterPro" id="IPR011991">
    <property type="entry name" value="ArsR-like_HTH"/>
</dbReference>
<dbReference type="Proteomes" id="UP000306740">
    <property type="component" value="Unassembled WGS sequence"/>
</dbReference>
<accession>A0A5C4MGJ9</accession>
<dbReference type="OrthoDB" id="7945987at2"/>
<organism evidence="3 4">
    <name type="scientific">Mumia zhuanghuii</name>
    <dbReference type="NCBI Taxonomy" id="2585211"/>
    <lineage>
        <taxon>Bacteria</taxon>
        <taxon>Bacillati</taxon>
        <taxon>Actinomycetota</taxon>
        <taxon>Actinomycetes</taxon>
        <taxon>Propionibacteriales</taxon>
        <taxon>Nocardioidaceae</taxon>
        <taxon>Mumia</taxon>
    </lineage>
</organism>
<dbReference type="CDD" id="cd00090">
    <property type="entry name" value="HTH_ARSR"/>
    <property type="match status" value="1"/>
</dbReference>
<sequence>MATEPHQVVLDTAALKALAHPLRVQLLGALRRHGPSTATLLGQRLGVTSGAASYHLRQLAGAGLVAEEAGRGNARDRWWRAEHRMSILNEEAMDDVAPEAVDTYLHSVAASYSMLLQQTVNERTTMPERWRSAMDMSDYLLRITPEEARTLGDRLHAVVKEYRYDAPGAPHPQDAERVAVVVQVLPQLEHDPGDETP</sequence>
<gene>
    <name evidence="3" type="ORF">FHE65_28640</name>
    <name evidence="2" type="ORF">FHE65_30160</name>
</gene>
<protein>
    <submittedName>
        <fullName evidence="3">Helix-turn-helix transcriptional regulator</fullName>
    </submittedName>
</protein>
<dbReference type="RefSeq" id="WP_139107059.1">
    <property type="nucleotide sequence ID" value="NZ_VDFR01000167.1"/>
</dbReference>
<dbReference type="SUPFAM" id="SSF46785">
    <property type="entry name" value="Winged helix' DNA-binding domain"/>
    <property type="match status" value="1"/>
</dbReference>
<evidence type="ECO:0000313" key="2">
    <source>
        <dbReference type="EMBL" id="TNC32704.1"/>
    </source>
</evidence>
<evidence type="ECO:0000313" key="3">
    <source>
        <dbReference type="EMBL" id="TNC33654.1"/>
    </source>
</evidence>
<dbReference type="InterPro" id="IPR036388">
    <property type="entry name" value="WH-like_DNA-bd_sf"/>
</dbReference>
<dbReference type="EMBL" id="VDFR01000167">
    <property type="protein sequence ID" value="TNC33654.1"/>
    <property type="molecule type" value="Genomic_DNA"/>
</dbReference>
<feature type="domain" description="HTH arsR-type" evidence="1">
    <location>
        <begin position="13"/>
        <end position="102"/>
    </location>
</feature>
<dbReference type="InterPro" id="IPR036390">
    <property type="entry name" value="WH_DNA-bd_sf"/>
</dbReference>
<dbReference type="SMART" id="SM00418">
    <property type="entry name" value="HTH_ARSR"/>
    <property type="match status" value="1"/>
</dbReference>
<dbReference type="InterPro" id="IPR001845">
    <property type="entry name" value="HTH_ArsR_DNA-bd_dom"/>
</dbReference>
<dbReference type="AlphaFoldDB" id="A0A5C4MGJ9"/>
<evidence type="ECO:0000313" key="4">
    <source>
        <dbReference type="Proteomes" id="UP000306740"/>
    </source>
</evidence>
<dbReference type="Gene3D" id="1.10.10.10">
    <property type="entry name" value="Winged helix-like DNA-binding domain superfamily/Winged helix DNA-binding domain"/>
    <property type="match status" value="1"/>
</dbReference>
<name>A0A5C4MGJ9_9ACTN</name>
<proteinExistence type="predicted"/>